<dbReference type="InterPro" id="IPR052928">
    <property type="entry name" value="Desiccation-related_membrane"/>
</dbReference>
<dbReference type="AlphaFoldDB" id="A0AAE9XKX6"/>
<dbReference type="InterPro" id="IPR024623">
    <property type="entry name" value="YtxH"/>
</dbReference>
<dbReference type="PANTHER" id="PTHR35792">
    <property type="entry name" value="GENERAL STRESS PROTEIN"/>
    <property type="match status" value="1"/>
</dbReference>
<accession>A0AAE9XKX6</accession>
<dbReference type="EMBL" id="CP116507">
    <property type="protein sequence ID" value="WCG22555.1"/>
    <property type="molecule type" value="Genomic_DNA"/>
</dbReference>
<dbReference type="Pfam" id="PF12732">
    <property type="entry name" value="YtxH"/>
    <property type="match status" value="1"/>
</dbReference>
<evidence type="ECO:0000313" key="2">
    <source>
        <dbReference type="Proteomes" id="UP001179600"/>
    </source>
</evidence>
<sequence length="107" mass="12166">MIKNFTKGLLFGATLGGTLGILFAPKSGKDLQRDLTQEVDEATEISMDLNRSLQNFNRSVMNLKLTAENTIPSFKEDMEKRLTRFQFEAEPRVKEIQQSVSDIQNQL</sequence>
<dbReference type="RefSeq" id="WP_202585003.1">
    <property type="nucleotide sequence ID" value="NZ_BKBT01000004.1"/>
</dbReference>
<organism evidence="1 2">
    <name type="scientific">Vagococcus lutrae</name>
    <dbReference type="NCBI Taxonomy" id="81947"/>
    <lineage>
        <taxon>Bacteria</taxon>
        <taxon>Bacillati</taxon>
        <taxon>Bacillota</taxon>
        <taxon>Bacilli</taxon>
        <taxon>Lactobacillales</taxon>
        <taxon>Enterococcaceae</taxon>
        <taxon>Vagococcus</taxon>
    </lineage>
</organism>
<gene>
    <name evidence="1" type="ORF">PML95_09225</name>
</gene>
<reference evidence="1" key="1">
    <citation type="submission" date="2023-01" db="EMBL/GenBank/DDBJ databases">
        <title>Oxazolidinone resistance genes in florfenicol resistant enterococci from beef cattle and veal calves at slaughter.</title>
        <authorList>
            <person name="Biggel M."/>
        </authorList>
    </citation>
    <scope>NUCLEOTIDE SEQUENCE</scope>
    <source>
        <strain evidence="1">K204-1</strain>
    </source>
</reference>
<evidence type="ECO:0000313" key="1">
    <source>
        <dbReference type="EMBL" id="WCG22555.1"/>
    </source>
</evidence>
<dbReference type="Proteomes" id="UP001179600">
    <property type="component" value="Chromosome"/>
</dbReference>
<name>A0AAE9XKX6_9ENTE</name>
<protein>
    <submittedName>
        <fullName evidence="1">YtxH domain-containing protein</fullName>
    </submittedName>
</protein>
<proteinExistence type="predicted"/>
<dbReference type="PANTHER" id="PTHR35792:SF2">
    <property type="entry name" value="GENERAL STRESS PROTEIN"/>
    <property type="match status" value="1"/>
</dbReference>